<accession>A0ABS1RX19</accession>
<dbReference type="InterPro" id="IPR029044">
    <property type="entry name" value="Nucleotide-diphossugar_trans"/>
</dbReference>
<organism evidence="2 3">
    <name type="scientific">Rhodovulum sulfidophilum</name>
    <name type="common">Rhodobacter sulfidophilus</name>
    <dbReference type="NCBI Taxonomy" id="35806"/>
    <lineage>
        <taxon>Bacteria</taxon>
        <taxon>Pseudomonadati</taxon>
        <taxon>Pseudomonadota</taxon>
        <taxon>Alphaproteobacteria</taxon>
        <taxon>Rhodobacterales</taxon>
        <taxon>Paracoccaceae</taxon>
        <taxon>Rhodovulum</taxon>
    </lineage>
</organism>
<gene>
    <name evidence="2" type="ORF">JMM60_17635</name>
</gene>
<protein>
    <submittedName>
        <fullName evidence="2">Glycosyltransferase family 2 protein</fullName>
    </submittedName>
</protein>
<dbReference type="EMBL" id="JAESJJ010000030">
    <property type="protein sequence ID" value="MBL3610586.1"/>
    <property type="molecule type" value="Genomic_DNA"/>
</dbReference>
<proteinExistence type="predicted"/>
<dbReference type="SUPFAM" id="SSF53448">
    <property type="entry name" value="Nucleotide-diphospho-sugar transferases"/>
    <property type="match status" value="1"/>
</dbReference>
<reference evidence="2 3" key="1">
    <citation type="submission" date="2021-01" db="EMBL/GenBank/DDBJ databases">
        <title>Draft genomes of Rhodovulum sulfidophilum.</title>
        <authorList>
            <person name="Guzman M.S."/>
        </authorList>
    </citation>
    <scope>NUCLEOTIDE SEQUENCE [LARGE SCALE GENOMIC DNA]</scope>
    <source>
        <strain evidence="2 3">AB35</strain>
    </source>
</reference>
<dbReference type="InterPro" id="IPR001173">
    <property type="entry name" value="Glyco_trans_2-like"/>
</dbReference>
<comment type="caution">
    <text evidence="2">The sequence shown here is derived from an EMBL/GenBank/DDBJ whole genome shotgun (WGS) entry which is preliminary data.</text>
</comment>
<dbReference type="RefSeq" id="WP_202250160.1">
    <property type="nucleotide sequence ID" value="NZ_JAESJJ010000030.1"/>
</dbReference>
<sequence>MKLRDHILTHDNAYRGLLMPIVSKLLGKPPNLSIIIPFYKADNTIRETVTCLIAAADYARTYGGIGTAALRIVVDGCAPPDLFGISCPPGISVSLDHHPFNLGRGAARNTGLFRAEGDLTFFVDADIWIDPHALFHHVCLHRQFDQTLTPAITFGLFRTFKIRGKDTRHLKRADLTPSNGIVDFRTLCDFKEAYLCRPEDSVFVGRRFEILADTDALNAWPLEGWHGPWTLPEMCLGGLFCVKTKEAQAVGGLDATFNGYGYEETSLVAKLLVATGCKVVPEQSCENLHIDIEDEGQSRAMKDELLRQSYRKYHAVFLEHEFQRPMTVAE</sequence>
<dbReference type="Pfam" id="PF00535">
    <property type="entry name" value="Glycos_transf_2"/>
    <property type="match status" value="1"/>
</dbReference>
<dbReference type="Proteomes" id="UP000604473">
    <property type="component" value="Unassembled WGS sequence"/>
</dbReference>
<dbReference type="CDD" id="cd00761">
    <property type="entry name" value="Glyco_tranf_GTA_type"/>
    <property type="match status" value="1"/>
</dbReference>
<dbReference type="Gene3D" id="3.90.550.10">
    <property type="entry name" value="Spore Coat Polysaccharide Biosynthesis Protein SpsA, Chain A"/>
    <property type="match status" value="1"/>
</dbReference>
<evidence type="ECO:0000313" key="2">
    <source>
        <dbReference type="EMBL" id="MBL3610586.1"/>
    </source>
</evidence>
<evidence type="ECO:0000259" key="1">
    <source>
        <dbReference type="Pfam" id="PF00535"/>
    </source>
</evidence>
<evidence type="ECO:0000313" key="3">
    <source>
        <dbReference type="Proteomes" id="UP000604473"/>
    </source>
</evidence>
<keyword evidence="3" id="KW-1185">Reference proteome</keyword>
<feature type="domain" description="Glycosyltransferase 2-like" evidence="1">
    <location>
        <begin position="33"/>
        <end position="138"/>
    </location>
</feature>
<name>A0ABS1RX19_RHOSU</name>